<keyword evidence="3" id="KW-1185">Reference proteome</keyword>
<protein>
    <submittedName>
        <fullName evidence="2">Uncharacterized protein</fullName>
    </submittedName>
</protein>
<name>A0A9P4YS35_9HYPO</name>
<dbReference type="RefSeq" id="XP_035319697.1">
    <property type="nucleotide sequence ID" value="XM_035464511.1"/>
</dbReference>
<reference evidence="2" key="1">
    <citation type="submission" date="2020-03" db="EMBL/GenBank/DDBJ databases">
        <title>Site-based positive gene gene selection in Geosmithia morbida across the United States reveals a broad range of putative effectors and factors for local host and environmental adapation.</title>
        <authorList>
            <person name="Onufrak A."/>
            <person name="Murdoch R.W."/>
            <person name="Gazis R."/>
            <person name="Huff M."/>
            <person name="Staton M."/>
            <person name="Klingeman W."/>
            <person name="Hadziabdic D."/>
        </authorList>
    </citation>
    <scope>NUCLEOTIDE SEQUENCE</scope>
    <source>
        <strain evidence="2">1262</strain>
    </source>
</reference>
<dbReference type="Proteomes" id="UP000749293">
    <property type="component" value="Unassembled WGS sequence"/>
</dbReference>
<gene>
    <name evidence="2" type="ORF">GMORB2_2531</name>
</gene>
<sequence length="83" mass="8711">MLLPVACPRPAPLLKLAVTDGHGSCTEGDAAYITARSATACYACYAVIGYSAHLPSLPSLLDEHGPPTSRQYGSPPRPCRTNL</sequence>
<accession>A0A9P4YS35</accession>
<organism evidence="2 3">
    <name type="scientific">Geosmithia morbida</name>
    <dbReference type="NCBI Taxonomy" id="1094350"/>
    <lineage>
        <taxon>Eukaryota</taxon>
        <taxon>Fungi</taxon>
        <taxon>Dikarya</taxon>
        <taxon>Ascomycota</taxon>
        <taxon>Pezizomycotina</taxon>
        <taxon>Sordariomycetes</taxon>
        <taxon>Hypocreomycetidae</taxon>
        <taxon>Hypocreales</taxon>
        <taxon>Bionectriaceae</taxon>
        <taxon>Geosmithia</taxon>
    </lineage>
</organism>
<evidence type="ECO:0000256" key="1">
    <source>
        <dbReference type="SAM" id="MobiDB-lite"/>
    </source>
</evidence>
<dbReference type="AlphaFoldDB" id="A0A9P4YS35"/>
<proteinExistence type="predicted"/>
<comment type="caution">
    <text evidence="2">The sequence shown here is derived from an EMBL/GenBank/DDBJ whole genome shotgun (WGS) entry which is preliminary data.</text>
</comment>
<evidence type="ECO:0000313" key="2">
    <source>
        <dbReference type="EMBL" id="KAF4121045.1"/>
    </source>
</evidence>
<evidence type="ECO:0000313" key="3">
    <source>
        <dbReference type="Proteomes" id="UP000749293"/>
    </source>
</evidence>
<feature type="region of interest" description="Disordered" evidence="1">
    <location>
        <begin position="59"/>
        <end position="83"/>
    </location>
</feature>
<dbReference type="EMBL" id="JAANYQ010000014">
    <property type="protein sequence ID" value="KAF4121045.1"/>
    <property type="molecule type" value="Genomic_DNA"/>
</dbReference>
<dbReference type="GeneID" id="55968761"/>